<dbReference type="CDD" id="cd00093">
    <property type="entry name" value="HTH_XRE"/>
    <property type="match status" value="1"/>
</dbReference>
<evidence type="ECO:0000256" key="2">
    <source>
        <dbReference type="SAM" id="MobiDB-lite"/>
    </source>
</evidence>
<protein>
    <submittedName>
        <fullName evidence="4">Transcriptional regulator with XRE-family HTH domain</fullName>
    </submittedName>
</protein>
<proteinExistence type="predicted"/>
<feature type="region of interest" description="Disordered" evidence="2">
    <location>
        <begin position="166"/>
        <end position="192"/>
    </location>
</feature>
<dbReference type="GO" id="GO:0003677">
    <property type="term" value="F:DNA binding"/>
    <property type="evidence" value="ECO:0007669"/>
    <property type="project" value="UniProtKB-KW"/>
</dbReference>
<reference evidence="4 5" key="1">
    <citation type="submission" date="2018-07" db="EMBL/GenBank/DDBJ databases">
        <title>Genomic Encyclopedia of Type Strains, Phase III (KMG-III): the genomes of soil and plant-associated and newly described type strains.</title>
        <authorList>
            <person name="Whitman W."/>
        </authorList>
    </citation>
    <scope>NUCLEOTIDE SEQUENCE [LARGE SCALE GENOMIC DNA]</scope>
    <source>
        <strain evidence="4 5">31-25a</strain>
    </source>
</reference>
<dbReference type="EMBL" id="QPJM01000009">
    <property type="protein sequence ID" value="RCW81821.1"/>
    <property type="molecule type" value="Genomic_DNA"/>
</dbReference>
<evidence type="ECO:0000313" key="4">
    <source>
        <dbReference type="EMBL" id="RCW81821.1"/>
    </source>
</evidence>
<dbReference type="PANTHER" id="PTHR46558">
    <property type="entry name" value="TRACRIPTIONAL REGULATORY PROTEIN-RELATED-RELATED"/>
    <property type="match status" value="1"/>
</dbReference>
<dbReference type="AlphaFoldDB" id="A0A368YNM4"/>
<comment type="caution">
    <text evidence="4">The sequence shown here is derived from an EMBL/GenBank/DDBJ whole genome shotgun (WGS) entry which is preliminary data.</text>
</comment>
<name>A0A368YNM4_9HYPH</name>
<organism evidence="4 5">
    <name type="scientific">Phyllobacterium bourgognense</name>
    <dbReference type="NCBI Taxonomy" id="314236"/>
    <lineage>
        <taxon>Bacteria</taxon>
        <taxon>Pseudomonadati</taxon>
        <taxon>Pseudomonadota</taxon>
        <taxon>Alphaproteobacteria</taxon>
        <taxon>Hyphomicrobiales</taxon>
        <taxon>Phyllobacteriaceae</taxon>
        <taxon>Phyllobacterium</taxon>
    </lineage>
</organism>
<keyword evidence="5" id="KW-1185">Reference proteome</keyword>
<dbReference type="RefSeq" id="WP_114430877.1">
    <property type="nucleotide sequence ID" value="NZ_QPJM01000009.1"/>
</dbReference>
<dbReference type="SMART" id="SM00530">
    <property type="entry name" value="HTH_XRE"/>
    <property type="match status" value="1"/>
</dbReference>
<dbReference type="InterPro" id="IPR001387">
    <property type="entry name" value="Cro/C1-type_HTH"/>
</dbReference>
<sequence>MLRRNVQQPETPSRSRYPQAPMCECPHAADLYVGRQVVVVRLQYDVTQAALARAVRVSPQQLQKYENGKNRISASMLFEIATFLGVPVSRFFEGLPGNEKQSGEVASLPADERITFIASSEGRRLVEGVMRLPPRTSRRVSAFIAALGEELAALNGAMACPVPKTENGYGGAPDTYGAGRTGSASDEDRGRA</sequence>
<dbReference type="PROSITE" id="PS50943">
    <property type="entry name" value="HTH_CROC1"/>
    <property type="match status" value="1"/>
</dbReference>
<dbReference type="SUPFAM" id="SSF47413">
    <property type="entry name" value="lambda repressor-like DNA-binding domains"/>
    <property type="match status" value="1"/>
</dbReference>
<evidence type="ECO:0000259" key="3">
    <source>
        <dbReference type="PROSITE" id="PS50943"/>
    </source>
</evidence>
<dbReference type="Pfam" id="PF01381">
    <property type="entry name" value="HTH_3"/>
    <property type="match status" value="1"/>
</dbReference>
<dbReference type="Gene3D" id="1.10.260.40">
    <property type="entry name" value="lambda repressor-like DNA-binding domains"/>
    <property type="match status" value="1"/>
</dbReference>
<dbReference type="Proteomes" id="UP000253324">
    <property type="component" value="Unassembled WGS sequence"/>
</dbReference>
<dbReference type="InterPro" id="IPR010982">
    <property type="entry name" value="Lambda_DNA-bd_dom_sf"/>
</dbReference>
<evidence type="ECO:0000256" key="1">
    <source>
        <dbReference type="ARBA" id="ARBA00023125"/>
    </source>
</evidence>
<evidence type="ECO:0000313" key="5">
    <source>
        <dbReference type="Proteomes" id="UP000253324"/>
    </source>
</evidence>
<keyword evidence="1" id="KW-0238">DNA-binding</keyword>
<accession>A0A368YNM4</accession>
<dbReference type="PANTHER" id="PTHR46558:SF4">
    <property type="entry name" value="DNA-BIDING PHAGE PROTEIN"/>
    <property type="match status" value="1"/>
</dbReference>
<dbReference type="OrthoDB" id="8404757at2"/>
<feature type="domain" description="HTH cro/C1-type" evidence="3">
    <location>
        <begin position="37"/>
        <end position="91"/>
    </location>
</feature>
<gene>
    <name evidence="4" type="ORF">C7476_1092</name>
</gene>